<accession>A0A4Y3R414</accession>
<feature type="transmembrane region" description="Helical" evidence="1">
    <location>
        <begin position="6"/>
        <end position="31"/>
    </location>
</feature>
<gene>
    <name evidence="2" type="ORF">SCA03_49970</name>
</gene>
<dbReference type="InterPro" id="IPR013901">
    <property type="entry name" value="Anthrone_oxy"/>
</dbReference>
<reference evidence="2 3" key="1">
    <citation type="submission" date="2019-06" db="EMBL/GenBank/DDBJ databases">
        <title>Whole genome shotgun sequence of Streptomyces cacaoi subsp. cacaoi NBRC 12748.</title>
        <authorList>
            <person name="Hosoyama A."/>
            <person name="Uohara A."/>
            <person name="Ohji S."/>
            <person name="Ichikawa N."/>
        </authorList>
    </citation>
    <scope>NUCLEOTIDE SEQUENCE [LARGE SCALE GENOMIC DNA]</scope>
    <source>
        <strain evidence="2 3">NBRC 12748</strain>
    </source>
</reference>
<dbReference type="Proteomes" id="UP000319210">
    <property type="component" value="Unassembled WGS sequence"/>
</dbReference>
<keyword evidence="1" id="KW-1133">Transmembrane helix</keyword>
<keyword evidence="1" id="KW-0812">Transmembrane</keyword>
<keyword evidence="3" id="KW-1185">Reference proteome</keyword>
<dbReference type="EMBL" id="BJMM01000031">
    <property type="protein sequence ID" value="GEB52446.1"/>
    <property type="molecule type" value="Genomic_DNA"/>
</dbReference>
<dbReference type="Pfam" id="PF08592">
    <property type="entry name" value="Anthrone_oxy"/>
    <property type="match status" value="1"/>
</dbReference>
<evidence type="ECO:0000256" key="1">
    <source>
        <dbReference type="SAM" id="Phobius"/>
    </source>
</evidence>
<protein>
    <submittedName>
        <fullName evidence="2">Membrane protein</fullName>
    </submittedName>
</protein>
<proteinExistence type="predicted"/>
<evidence type="ECO:0000313" key="3">
    <source>
        <dbReference type="Proteomes" id="UP000319210"/>
    </source>
</evidence>
<evidence type="ECO:0000313" key="2">
    <source>
        <dbReference type="EMBL" id="GEB52446.1"/>
    </source>
</evidence>
<feature type="transmembrane region" description="Helical" evidence="1">
    <location>
        <begin position="141"/>
        <end position="159"/>
    </location>
</feature>
<organism evidence="2 3">
    <name type="scientific">Streptomyces cacaoi</name>
    <dbReference type="NCBI Taxonomy" id="1898"/>
    <lineage>
        <taxon>Bacteria</taxon>
        <taxon>Bacillati</taxon>
        <taxon>Actinomycetota</taxon>
        <taxon>Actinomycetes</taxon>
        <taxon>Kitasatosporales</taxon>
        <taxon>Streptomycetaceae</taxon>
        <taxon>Streptomyces</taxon>
    </lineage>
</organism>
<sequence length="162" mass="17301">METLQLLALVAATVTTGLVGGLFYGFSISVMRALRGTDDRTFIEVMQRINTAILNGWFVLGYIGALLFTGAAVALLGPDRHDALYPAAGALFCYAASMLITGRFNIPLNKALDAAGPPARIPDPARVRAAFEPAWVRWNTVRTLLCVGAVLLLCWALVVHGG</sequence>
<keyword evidence="1" id="KW-0472">Membrane</keyword>
<comment type="caution">
    <text evidence="2">The sequence shown here is derived from an EMBL/GenBank/DDBJ whole genome shotgun (WGS) entry which is preliminary data.</text>
</comment>
<feature type="transmembrane region" description="Helical" evidence="1">
    <location>
        <begin position="83"/>
        <end position="102"/>
    </location>
</feature>
<dbReference type="OrthoDB" id="428263at2"/>
<dbReference type="AlphaFoldDB" id="A0A4Y3R414"/>
<name>A0A4Y3R414_STRCI</name>
<feature type="transmembrane region" description="Helical" evidence="1">
    <location>
        <begin position="52"/>
        <end position="77"/>
    </location>
</feature>